<reference evidence="2 3" key="2">
    <citation type="journal article" date="2012" name="Eukaryot. Cell">
        <title>Genome update of Botrytis cinerea strains B05.10 and T4.</title>
        <authorList>
            <person name="Staats M."/>
            <person name="van Kan J.A."/>
        </authorList>
    </citation>
    <scope>NUCLEOTIDE SEQUENCE [LARGE SCALE GENOMIC DNA]</scope>
    <source>
        <strain evidence="2 3">B05.10</strain>
    </source>
</reference>
<reference evidence="2" key="4">
    <citation type="submission" date="2017-12" db="EMBL/GenBank/DDBJ databases">
        <authorList>
            <person name="van Kan J."/>
        </authorList>
    </citation>
    <scope>NUCLEOTIDE SEQUENCE</scope>
    <source>
        <strain evidence="2">B05.10</strain>
    </source>
</reference>
<reference evidence="2 3" key="3">
    <citation type="journal article" date="2017" name="Mol. Plant Pathol.">
        <title>A gapless genome sequence of the fungus Botrytis cinerea.</title>
        <authorList>
            <person name="Van Kan J.A."/>
            <person name="Stassen J.H."/>
            <person name="Mosbach A."/>
            <person name="Van Der Lee T.A."/>
            <person name="Faino L."/>
            <person name="Farmer A.D."/>
            <person name="Papasotiriou D.G."/>
            <person name="Zhou S."/>
            <person name="Seidl M.F."/>
            <person name="Cottam E."/>
            <person name="Edel D."/>
            <person name="Hahn M."/>
            <person name="Schwartz D.C."/>
            <person name="Dietrich R.A."/>
            <person name="Widdison S."/>
            <person name="Scalliet G."/>
        </authorList>
    </citation>
    <scope>NUCLEOTIDE SEQUENCE [LARGE SCALE GENOMIC DNA]</scope>
    <source>
        <strain evidence="2 3">B05.10</strain>
    </source>
</reference>
<dbReference type="RefSeq" id="XP_024547705.1">
    <property type="nucleotide sequence ID" value="XM_024691932.1"/>
</dbReference>
<keyword evidence="3" id="KW-1185">Reference proteome</keyword>
<keyword evidence="1" id="KW-0472">Membrane</keyword>
<dbReference type="PANTHER" id="PTHR35043">
    <property type="entry name" value="TRANSCRIPTION FACTOR DOMAIN-CONTAINING PROTEIN"/>
    <property type="match status" value="1"/>
</dbReference>
<protein>
    <submittedName>
        <fullName evidence="2">Uncharacterized protein</fullName>
    </submittedName>
</protein>
<feature type="transmembrane region" description="Helical" evidence="1">
    <location>
        <begin position="57"/>
        <end position="77"/>
    </location>
</feature>
<feature type="transmembrane region" description="Helical" evidence="1">
    <location>
        <begin position="297"/>
        <end position="318"/>
    </location>
</feature>
<dbReference type="KEGG" id="bfu:BCIN_03g04040"/>
<dbReference type="EMBL" id="CP009807">
    <property type="protein sequence ID" value="ATZ48161.1"/>
    <property type="molecule type" value="Genomic_DNA"/>
</dbReference>
<keyword evidence="1" id="KW-0812">Transmembrane</keyword>
<organism evidence="2 3">
    <name type="scientific">Botryotinia fuckeliana (strain B05.10)</name>
    <name type="common">Noble rot fungus</name>
    <name type="synonym">Botrytis cinerea</name>
    <dbReference type="NCBI Taxonomy" id="332648"/>
    <lineage>
        <taxon>Eukaryota</taxon>
        <taxon>Fungi</taxon>
        <taxon>Dikarya</taxon>
        <taxon>Ascomycota</taxon>
        <taxon>Pezizomycotina</taxon>
        <taxon>Leotiomycetes</taxon>
        <taxon>Helotiales</taxon>
        <taxon>Sclerotiniaceae</taxon>
        <taxon>Botrytis</taxon>
    </lineage>
</organism>
<proteinExistence type="predicted"/>
<feature type="transmembrane region" description="Helical" evidence="1">
    <location>
        <begin position="193"/>
        <end position="212"/>
    </location>
</feature>
<dbReference type="RefSeq" id="XP_024547704.1">
    <property type="nucleotide sequence ID" value="XM_024691931.1"/>
</dbReference>
<accession>A0A384JCI2</accession>
<reference evidence="2 3" key="1">
    <citation type="journal article" date="2011" name="PLoS Genet.">
        <title>Genomic analysis of the necrotrophic fungal pathogens Sclerotinia sclerotiorum and Botrytis cinerea.</title>
        <authorList>
            <person name="Amselem J."/>
            <person name="Cuomo C.A."/>
            <person name="van Kan J.A."/>
            <person name="Viaud M."/>
            <person name="Benito E.P."/>
            <person name="Couloux A."/>
            <person name="Coutinho P.M."/>
            <person name="de Vries R.P."/>
            <person name="Dyer P.S."/>
            <person name="Fillinger S."/>
            <person name="Fournier E."/>
            <person name="Gout L."/>
            <person name="Hahn M."/>
            <person name="Kohn L."/>
            <person name="Lapalu N."/>
            <person name="Plummer K.M."/>
            <person name="Pradier J.M."/>
            <person name="Quevillon E."/>
            <person name="Sharon A."/>
            <person name="Simon A."/>
            <person name="ten Have A."/>
            <person name="Tudzynski B."/>
            <person name="Tudzynski P."/>
            <person name="Wincker P."/>
            <person name="Andrew M."/>
            <person name="Anthouard V."/>
            <person name="Beever R.E."/>
            <person name="Beffa R."/>
            <person name="Benoit I."/>
            <person name="Bouzid O."/>
            <person name="Brault B."/>
            <person name="Chen Z."/>
            <person name="Choquer M."/>
            <person name="Collemare J."/>
            <person name="Cotton P."/>
            <person name="Danchin E.G."/>
            <person name="Da Silva C."/>
            <person name="Gautier A."/>
            <person name="Giraud C."/>
            <person name="Giraud T."/>
            <person name="Gonzalez C."/>
            <person name="Grossetete S."/>
            <person name="Guldener U."/>
            <person name="Henrissat B."/>
            <person name="Howlett B.J."/>
            <person name="Kodira C."/>
            <person name="Kretschmer M."/>
            <person name="Lappartient A."/>
            <person name="Leroch M."/>
            <person name="Levis C."/>
            <person name="Mauceli E."/>
            <person name="Neuveglise C."/>
            <person name="Oeser B."/>
            <person name="Pearson M."/>
            <person name="Poulain J."/>
            <person name="Poussereau N."/>
            <person name="Quesneville H."/>
            <person name="Rascle C."/>
            <person name="Schumacher J."/>
            <person name="Segurens B."/>
            <person name="Sexton A."/>
            <person name="Silva E."/>
            <person name="Sirven C."/>
            <person name="Soanes D.M."/>
            <person name="Talbot N.J."/>
            <person name="Templeton M."/>
            <person name="Yandava C."/>
            <person name="Yarden O."/>
            <person name="Zeng Q."/>
            <person name="Rollins J.A."/>
            <person name="Lebrun M.H."/>
            <person name="Dickman M."/>
        </authorList>
    </citation>
    <scope>NUCLEOTIDE SEQUENCE [LARGE SCALE GENOMIC DNA]</scope>
    <source>
        <strain evidence="2 3">B05.10</strain>
    </source>
</reference>
<dbReference type="RefSeq" id="XP_024547706.1">
    <property type="nucleotide sequence ID" value="XM_024691930.1"/>
</dbReference>
<feature type="transmembrane region" description="Helical" evidence="1">
    <location>
        <begin position="26"/>
        <end position="45"/>
    </location>
</feature>
<dbReference type="AlphaFoldDB" id="A0A384JCI2"/>
<dbReference type="EMBL" id="CP009807">
    <property type="protein sequence ID" value="ATZ48160.1"/>
    <property type="molecule type" value="Genomic_DNA"/>
</dbReference>
<evidence type="ECO:0000313" key="3">
    <source>
        <dbReference type="Proteomes" id="UP000001798"/>
    </source>
</evidence>
<evidence type="ECO:0000313" key="2">
    <source>
        <dbReference type="EMBL" id="ATZ48161.1"/>
    </source>
</evidence>
<dbReference type="Proteomes" id="UP000001798">
    <property type="component" value="Chromosome 3"/>
</dbReference>
<evidence type="ECO:0000256" key="1">
    <source>
        <dbReference type="SAM" id="Phobius"/>
    </source>
</evidence>
<name>A0A384JCI2_BOTFB</name>
<dbReference type="OrthoDB" id="9451547at2759"/>
<dbReference type="EMBL" id="CP009807">
    <property type="protein sequence ID" value="ATZ48159.1"/>
    <property type="molecule type" value="Genomic_DNA"/>
</dbReference>
<sequence>MSNNTVETTPLQGWTNSPDYRGTMDIVFSCTFTISICIWSVLCVNIGPHGESTWAKLYRKLLLAGLCILGPDFLLLLTVGQWESARKSCCKFKERGIENWSMKHSFYADMGGFVIQTGDGVTWPLDANEILYLIDKEWIKEPVFSAQFVLDKNEIDDKNKQGILLRVSAIVQVLWFLVNCIARKLQHLAITTLELTTIGFIVTTIGVFIFWFDKPADIETRRIIKVDFTISEIHAGAGQRNVNWYDTPLDFLKDERSYYEVAWRYCLNILSAMFMMNKDQAGPIKWRRDDIFPNISLTGIAIIAIFGVLSWGTNFIAWNSVFPTIFEKQAWRVCSSVMSVAVIVGEVYHQILLTCFPDMKMRACDRFSARNSSIVLYDPKLSTKTPFLKRLERRKEQLILKLSNISPNGDPSLTMQLRVLLPALFFGASYVIARVYLLVEDSIAFRGQDPDIYKTLNWVEFLPHI</sequence>
<dbReference type="GeneID" id="36394031"/>
<dbReference type="VEuPathDB" id="FungiDB:Bcin03g04040"/>
<feature type="transmembrane region" description="Helical" evidence="1">
    <location>
        <begin position="419"/>
        <end position="439"/>
    </location>
</feature>
<feature type="transmembrane region" description="Helical" evidence="1">
    <location>
        <begin position="163"/>
        <end position="181"/>
    </location>
</feature>
<gene>
    <name evidence="2" type="ORF">BCIN_03g04040</name>
</gene>
<dbReference type="PANTHER" id="PTHR35043:SF8">
    <property type="entry name" value="DUF4220 DOMAIN-CONTAINING PROTEIN"/>
    <property type="match status" value="1"/>
</dbReference>
<feature type="transmembrane region" description="Helical" evidence="1">
    <location>
        <begin position="330"/>
        <end position="353"/>
    </location>
</feature>
<keyword evidence="1" id="KW-1133">Transmembrane helix</keyword>